<sequence>MSQLDREELLIDGPVGKLHLLLDHPSTSPKGLAIVSHPQPLLGGSPRHIVPVTLARQLCASGWLVVRPSFRGVGLSEGSHDGGIGETADSHAVLKHMAGIMPGLPIALIGFSFGAYVFARLASAAAGEFDALALLGLPVGDVPGGRHYPAPDLPDDCLLVHGGYDQMAPLVSLMDWAAGEHRRVSVYAGADHFFKGCLSRVAEEVCRYLQDKGPGSPA</sequence>
<protein>
    <submittedName>
        <fullName evidence="2">Alpha/beta fold family hydrolase-like protein</fullName>
    </submittedName>
</protein>
<keyword evidence="2" id="KW-0378">Hydrolase</keyword>
<dbReference type="SUPFAM" id="SSF53474">
    <property type="entry name" value="alpha/beta-Hydrolases"/>
    <property type="match status" value="1"/>
</dbReference>
<dbReference type="InterPro" id="IPR022742">
    <property type="entry name" value="Hydrolase_4"/>
</dbReference>
<dbReference type="PANTHER" id="PTHR42103:SF2">
    <property type="entry name" value="AB HYDROLASE-1 DOMAIN-CONTAINING PROTEIN"/>
    <property type="match status" value="1"/>
</dbReference>
<reference evidence="2 3" key="1">
    <citation type="submission" date="2018-06" db="EMBL/GenBank/DDBJ databases">
        <authorList>
            <consortium name="Pathogen Informatics"/>
            <person name="Doyle S."/>
        </authorList>
    </citation>
    <scope>NUCLEOTIDE SEQUENCE [LARGE SCALE GENOMIC DNA]</scope>
    <source>
        <strain evidence="2 3">NCTC7914</strain>
    </source>
</reference>
<proteinExistence type="predicted"/>
<organism evidence="2 3">
    <name type="scientific">Pseudomonas putida</name>
    <name type="common">Arthrobacter siderocapsulatus</name>
    <dbReference type="NCBI Taxonomy" id="303"/>
    <lineage>
        <taxon>Bacteria</taxon>
        <taxon>Pseudomonadati</taxon>
        <taxon>Pseudomonadota</taxon>
        <taxon>Gammaproteobacteria</taxon>
        <taxon>Pseudomonadales</taxon>
        <taxon>Pseudomonadaceae</taxon>
        <taxon>Pseudomonas</taxon>
    </lineage>
</organism>
<gene>
    <name evidence="2" type="ORF">NCTC7914_03972</name>
</gene>
<dbReference type="EMBL" id="UGUY01000001">
    <property type="protein sequence ID" value="SUD69824.1"/>
    <property type="molecule type" value="Genomic_DNA"/>
</dbReference>
<dbReference type="Proteomes" id="UP000254602">
    <property type="component" value="Unassembled WGS sequence"/>
</dbReference>
<evidence type="ECO:0000313" key="2">
    <source>
        <dbReference type="EMBL" id="SUD69824.1"/>
    </source>
</evidence>
<dbReference type="PANTHER" id="PTHR42103">
    <property type="entry name" value="ALPHA/BETA-HYDROLASES SUPERFAMILY PROTEIN"/>
    <property type="match status" value="1"/>
</dbReference>
<evidence type="ECO:0000313" key="3">
    <source>
        <dbReference type="Proteomes" id="UP000254602"/>
    </source>
</evidence>
<feature type="domain" description="Serine aminopeptidase S33" evidence="1">
    <location>
        <begin position="54"/>
        <end position="136"/>
    </location>
</feature>
<dbReference type="InterPro" id="IPR029058">
    <property type="entry name" value="AB_hydrolase_fold"/>
</dbReference>
<dbReference type="Pfam" id="PF12146">
    <property type="entry name" value="Hydrolase_4"/>
    <property type="match status" value="1"/>
</dbReference>
<accession>A0A379KP98</accession>
<name>A0A379KP98_PSEPU</name>
<evidence type="ECO:0000259" key="1">
    <source>
        <dbReference type="Pfam" id="PF12146"/>
    </source>
</evidence>
<dbReference type="GO" id="GO:0016787">
    <property type="term" value="F:hydrolase activity"/>
    <property type="evidence" value="ECO:0007669"/>
    <property type="project" value="UniProtKB-KW"/>
</dbReference>
<dbReference type="RefSeq" id="WP_115274885.1">
    <property type="nucleotide sequence ID" value="NZ_UGUY01000001.1"/>
</dbReference>
<dbReference type="AlphaFoldDB" id="A0A379KP98"/>
<dbReference type="Gene3D" id="3.40.50.1820">
    <property type="entry name" value="alpha/beta hydrolase"/>
    <property type="match status" value="1"/>
</dbReference>